<evidence type="ECO:0000256" key="1">
    <source>
        <dbReference type="ARBA" id="ARBA00004651"/>
    </source>
</evidence>
<evidence type="ECO:0000313" key="12">
    <source>
        <dbReference type="EMBL" id="MEJ8856920.1"/>
    </source>
</evidence>
<evidence type="ECO:0000256" key="5">
    <source>
        <dbReference type="ARBA" id="ARBA00022737"/>
    </source>
</evidence>
<dbReference type="Pfam" id="PF03471">
    <property type="entry name" value="CorC_HlyC"/>
    <property type="match status" value="1"/>
</dbReference>
<evidence type="ECO:0000256" key="6">
    <source>
        <dbReference type="ARBA" id="ARBA00022989"/>
    </source>
</evidence>
<evidence type="ECO:0000256" key="7">
    <source>
        <dbReference type="ARBA" id="ARBA00023122"/>
    </source>
</evidence>
<dbReference type="InterPro" id="IPR005170">
    <property type="entry name" value="Transptr-assoc_dom"/>
</dbReference>
<keyword evidence="5" id="KW-0677">Repeat</keyword>
<dbReference type="InterPro" id="IPR036318">
    <property type="entry name" value="FAD-bd_PCMH-like_sf"/>
</dbReference>
<dbReference type="Proteomes" id="UP001367030">
    <property type="component" value="Unassembled WGS sequence"/>
</dbReference>
<sequence length="342" mass="36776">MLVLGVDNLIFIAILADKLPPKQRDKARVLGLGLALCMRLALLSVVSWLVTLTTPLFSLGSFAFSGRDLILLGGGLFLLFKSTSELHERLEGVPHSAAATAAYASFSVVVAQIVVLDAVFSLDAVVTAVGMVDQLPVMMADIRAQLLDTPHGIFPVCRGSLDAVVGTARAKDLLAAIVRDGKVDVKQLRPPLYVAESTTAIRVIDILRTARGQLVLVNDEHGALGGLVTPIDVLEAIAGEFPDEDETLEVQATGRNQWTVAGTADLRLLEQTLQTHDLVSDDDSYISIAGLLLAKLGHQPRNGDAWLHEDLEFRIADADAQRIKSVAVRRITREQATLEGRA</sequence>
<dbReference type="CDD" id="cd04590">
    <property type="entry name" value="CBS_pair_CorC_HlyC_assoc"/>
    <property type="match status" value="1"/>
</dbReference>
<evidence type="ECO:0000256" key="3">
    <source>
        <dbReference type="ARBA" id="ARBA00022475"/>
    </source>
</evidence>
<feature type="transmembrane region" description="Helical" evidence="10">
    <location>
        <begin position="29"/>
        <end position="50"/>
    </location>
</feature>
<dbReference type="SUPFAM" id="SSF54631">
    <property type="entry name" value="CBS-domain pair"/>
    <property type="match status" value="1"/>
</dbReference>
<dbReference type="Pfam" id="PF03741">
    <property type="entry name" value="TerC"/>
    <property type="match status" value="1"/>
</dbReference>
<keyword evidence="6 10" id="KW-1133">Transmembrane helix</keyword>
<comment type="similarity">
    <text evidence="2">Belongs to the UPF0053 family.</text>
</comment>
<dbReference type="InterPro" id="IPR044751">
    <property type="entry name" value="Ion_transp-like_CBS"/>
</dbReference>
<evidence type="ECO:0000259" key="11">
    <source>
        <dbReference type="PROSITE" id="PS51371"/>
    </source>
</evidence>
<accession>A0ABU8XAP1</accession>
<comment type="caution">
    <text evidence="12">The sequence shown here is derived from an EMBL/GenBank/DDBJ whole genome shotgun (WGS) entry which is preliminary data.</text>
</comment>
<dbReference type="PANTHER" id="PTHR22777">
    <property type="entry name" value="HEMOLYSIN-RELATED"/>
    <property type="match status" value="1"/>
</dbReference>
<dbReference type="InterPro" id="IPR000644">
    <property type="entry name" value="CBS_dom"/>
</dbReference>
<evidence type="ECO:0000256" key="10">
    <source>
        <dbReference type="SAM" id="Phobius"/>
    </source>
</evidence>
<name>A0ABU8XAP1_9BURK</name>
<feature type="domain" description="CBS" evidence="11">
    <location>
        <begin position="187"/>
        <end position="244"/>
    </location>
</feature>
<dbReference type="Gene3D" id="3.30.465.10">
    <property type="match status" value="1"/>
</dbReference>
<dbReference type="RefSeq" id="WP_340336990.1">
    <property type="nucleotide sequence ID" value="NZ_JBBKZS010000008.1"/>
</dbReference>
<evidence type="ECO:0000256" key="4">
    <source>
        <dbReference type="ARBA" id="ARBA00022692"/>
    </source>
</evidence>
<dbReference type="SMART" id="SM01091">
    <property type="entry name" value="CorC_HlyC"/>
    <property type="match status" value="1"/>
</dbReference>
<keyword evidence="13" id="KW-1185">Reference proteome</keyword>
<protein>
    <submittedName>
        <fullName evidence="12">Transporter associated domain-containing protein</fullName>
    </submittedName>
</protein>
<keyword evidence="3" id="KW-1003">Cell membrane</keyword>
<keyword evidence="4 10" id="KW-0812">Transmembrane</keyword>
<dbReference type="PANTHER" id="PTHR22777:SF15">
    <property type="entry name" value="UPF0053 INNER MEMBRANE PROTEIN YOAE"/>
    <property type="match status" value="1"/>
</dbReference>
<dbReference type="InterPro" id="IPR005496">
    <property type="entry name" value="Integral_membrane_TerC"/>
</dbReference>
<gene>
    <name evidence="12" type="ORF">WKW79_20260</name>
</gene>
<comment type="subcellular location">
    <subcellularLocation>
        <location evidence="1">Cell membrane</location>
        <topology evidence="1">Multi-pass membrane protein</topology>
    </subcellularLocation>
</comment>
<organism evidence="12 13">
    <name type="scientific">Variovorax robiniae</name>
    <dbReference type="NCBI Taxonomy" id="1836199"/>
    <lineage>
        <taxon>Bacteria</taxon>
        <taxon>Pseudomonadati</taxon>
        <taxon>Pseudomonadota</taxon>
        <taxon>Betaproteobacteria</taxon>
        <taxon>Burkholderiales</taxon>
        <taxon>Comamonadaceae</taxon>
        <taxon>Variovorax</taxon>
    </lineage>
</organism>
<evidence type="ECO:0000313" key="13">
    <source>
        <dbReference type="Proteomes" id="UP001367030"/>
    </source>
</evidence>
<dbReference type="InterPro" id="IPR016169">
    <property type="entry name" value="FAD-bd_PCMH_sub2"/>
</dbReference>
<proteinExistence type="inferred from homology"/>
<dbReference type="EMBL" id="JBBKZS010000008">
    <property type="protein sequence ID" value="MEJ8856920.1"/>
    <property type="molecule type" value="Genomic_DNA"/>
</dbReference>
<keyword evidence="8 10" id="KW-0472">Membrane</keyword>
<evidence type="ECO:0000256" key="9">
    <source>
        <dbReference type="PROSITE-ProRule" id="PRU00703"/>
    </source>
</evidence>
<reference evidence="12 13" key="1">
    <citation type="submission" date="2024-03" db="EMBL/GenBank/DDBJ databases">
        <title>Novel species of the genus Variovorax.</title>
        <authorList>
            <person name="Liu Q."/>
            <person name="Xin Y.-H."/>
        </authorList>
    </citation>
    <scope>NUCLEOTIDE SEQUENCE [LARGE SCALE GENOMIC DNA]</scope>
    <source>
        <strain evidence="12 13">KACC 18901</strain>
    </source>
</reference>
<evidence type="ECO:0000256" key="2">
    <source>
        <dbReference type="ARBA" id="ARBA00006337"/>
    </source>
</evidence>
<dbReference type="Pfam" id="PF00571">
    <property type="entry name" value="CBS"/>
    <property type="match status" value="1"/>
</dbReference>
<keyword evidence="7 9" id="KW-0129">CBS domain</keyword>
<dbReference type="InterPro" id="IPR046342">
    <property type="entry name" value="CBS_dom_sf"/>
</dbReference>
<dbReference type="SUPFAM" id="SSF56176">
    <property type="entry name" value="FAD-binding/transporter-associated domain-like"/>
    <property type="match status" value="1"/>
</dbReference>
<dbReference type="Gene3D" id="3.10.580.10">
    <property type="entry name" value="CBS-domain"/>
    <property type="match status" value="1"/>
</dbReference>
<evidence type="ECO:0000256" key="8">
    <source>
        <dbReference type="ARBA" id="ARBA00023136"/>
    </source>
</evidence>
<dbReference type="PROSITE" id="PS51371">
    <property type="entry name" value="CBS"/>
    <property type="match status" value="1"/>
</dbReference>